<name>A0ABM7PQ61_SINCY</name>
<keyword evidence="3" id="KW-1185">Reference proteome</keyword>
<evidence type="ECO:0000256" key="1">
    <source>
        <dbReference type="SAM" id="MobiDB-lite"/>
    </source>
</evidence>
<evidence type="ECO:0000313" key="2">
    <source>
        <dbReference type="EMBL" id="BCT74189.1"/>
    </source>
</evidence>
<gene>
    <name evidence="2" type="ORF">SCMU_00310</name>
</gene>
<accession>A0ABM7PQ61</accession>
<evidence type="ECO:0000313" key="3">
    <source>
        <dbReference type="Proteomes" id="UP001319861"/>
    </source>
</evidence>
<dbReference type="EMBL" id="AP024525">
    <property type="protein sequence ID" value="BCT74189.1"/>
    <property type="molecule type" value="Genomic_DNA"/>
</dbReference>
<sequence>MLRGGPPSPRPCYWIGEPPHRRTPLKEISGGKRSPRLSRKPEHTLTLLAPHRVKRARKSALRRLAATLAKIHSPALVQSERIALGS</sequence>
<dbReference type="Proteomes" id="UP001319861">
    <property type="component" value="Chromosome"/>
</dbReference>
<protein>
    <submittedName>
        <fullName evidence="2">Uncharacterized protein</fullName>
    </submittedName>
</protein>
<reference evidence="2 3" key="1">
    <citation type="journal article" date="2021" name="J. Biosci. Bioeng.">
        <title>Identification and characterization of a chc gene cluster responsible for the aromatization pathway of cyclohexanecarboxylate degradation in Sinomonas cyclohexanicum ATCC 51369.</title>
        <authorList>
            <person name="Yamamoto T."/>
            <person name="Hasegawa Y."/>
            <person name="Lau P.C.K."/>
            <person name="Iwaki H."/>
        </authorList>
    </citation>
    <scope>NUCLEOTIDE SEQUENCE [LARGE SCALE GENOMIC DNA]</scope>
    <source>
        <strain evidence="2 3">ATCC 51369</strain>
    </source>
</reference>
<proteinExistence type="predicted"/>
<feature type="region of interest" description="Disordered" evidence="1">
    <location>
        <begin position="1"/>
        <end position="40"/>
    </location>
</feature>
<organism evidence="2 3">
    <name type="scientific">Sinomonas cyclohexanicum</name>
    <name type="common">Corynebacterium cyclohexanicum</name>
    <dbReference type="NCBI Taxonomy" id="322009"/>
    <lineage>
        <taxon>Bacteria</taxon>
        <taxon>Bacillati</taxon>
        <taxon>Actinomycetota</taxon>
        <taxon>Actinomycetes</taxon>
        <taxon>Micrococcales</taxon>
        <taxon>Micrococcaceae</taxon>
        <taxon>Sinomonas</taxon>
    </lineage>
</organism>
<feature type="compositionally biased region" description="Pro residues" evidence="1">
    <location>
        <begin position="1"/>
        <end position="10"/>
    </location>
</feature>